<dbReference type="CDD" id="cd09141">
    <property type="entry name" value="PLDc_vPLD1_2_yPLD_like_2"/>
    <property type="match status" value="1"/>
</dbReference>
<dbReference type="SMART" id="SM00155">
    <property type="entry name" value="PLDc"/>
    <property type="match status" value="2"/>
</dbReference>
<feature type="compositionally biased region" description="Polar residues" evidence="8">
    <location>
        <begin position="1446"/>
        <end position="1457"/>
    </location>
</feature>
<dbReference type="Gene3D" id="3.30.870.10">
    <property type="entry name" value="Endonuclease Chain A"/>
    <property type="match status" value="2"/>
</dbReference>
<dbReference type="CDD" id="cd09138">
    <property type="entry name" value="PLDc_vPLD1_2_yPLD_like_1"/>
    <property type="match status" value="1"/>
</dbReference>
<keyword evidence="5 7" id="KW-0442">Lipid degradation</keyword>
<dbReference type="PROSITE" id="PS50035">
    <property type="entry name" value="PLD"/>
    <property type="match status" value="2"/>
</dbReference>
<proteinExistence type="inferred from homology"/>
<feature type="region of interest" description="Disordered" evidence="8">
    <location>
        <begin position="99"/>
        <end position="118"/>
    </location>
</feature>
<dbReference type="InterPro" id="IPR016555">
    <property type="entry name" value="PLipase_D_euk"/>
</dbReference>
<comment type="similarity">
    <text evidence="2 7">Belongs to the phospholipase D family.</text>
</comment>
<evidence type="ECO:0000313" key="11">
    <source>
        <dbReference type="Proteomes" id="UP000307173"/>
    </source>
</evidence>
<feature type="region of interest" description="Disordered" evidence="8">
    <location>
        <begin position="1441"/>
        <end position="1462"/>
    </location>
</feature>
<protein>
    <recommendedName>
        <fullName evidence="7">Phospholipase</fullName>
        <ecNumber evidence="7">3.1.4.4</ecNumber>
    </recommendedName>
</protein>
<dbReference type="STRING" id="52247.A0A4T0WUD6"/>
<dbReference type="GO" id="GO:0009395">
    <property type="term" value="P:phospholipid catabolic process"/>
    <property type="evidence" value="ECO:0007669"/>
    <property type="project" value="TreeGrafter"/>
</dbReference>
<feature type="compositionally biased region" description="Low complexity" evidence="8">
    <location>
        <begin position="18"/>
        <end position="30"/>
    </location>
</feature>
<dbReference type="Pfam" id="PF00614">
    <property type="entry name" value="PLDc"/>
    <property type="match status" value="1"/>
</dbReference>
<evidence type="ECO:0000256" key="3">
    <source>
        <dbReference type="ARBA" id="ARBA00022737"/>
    </source>
</evidence>
<dbReference type="InterPro" id="IPR025202">
    <property type="entry name" value="PLD-like_dom"/>
</dbReference>
<dbReference type="SUPFAM" id="SSF56024">
    <property type="entry name" value="Phospholipase D/nuclease"/>
    <property type="match status" value="2"/>
</dbReference>
<dbReference type="PANTHER" id="PTHR18896:SF76">
    <property type="entry name" value="PHOSPHOLIPASE"/>
    <property type="match status" value="1"/>
</dbReference>
<evidence type="ECO:0000256" key="8">
    <source>
        <dbReference type="SAM" id="MobiDB-lite"/>
    </source>
</evidence>
<evidence type="ECO:0000313" key="10">
    <source>
        <dbReference type="EMBL" id="TID12980.1"/>
    </source>
</evidence>
<evidence type="ECO:0000256" key="2">
    <source>
        <dbReference type="ARBA" id="ARBA00008664"/>
    </source>
</evidence>
<keyword evidence="4 7" id="KW-0378">Hydrolase</keyword>
<comment type="catalytic activity">
    <reaction evidence="1 7">
        <text>a 1,2-diacyl-sn-glycero-3-phosphocholine + H2O = a 1,2-diacyl-sn-glycero-3-phosphate + choline + H(+)</text>
        <dbReference type="Rhea" id="RHEA:14445"/>
        <dbReference type="ChEBI" id="CHEBI:15354"/>
        <dbReference type="ChEBI" id="CHEBI:15377"/>
        <dbReference type="ChEBI" id="CHEBI:15378"/>
        <dbReference type="ChEBI" id="CHEBI:57643"/>
        <dbReference type="ChEBI" id="CHEBI:58608"/>
        <dbReference type="EC" id="3.1.4.4"/>
    </reaction>
</comment>
<gene>
    <name evidence="10" type="ORF">CANINC_005079</name>
</gene>
<name>A0A4T0WUD6_9ASCO</name>
<dbReference type="EC" id="3.1.4.4" evidence="7"/>
<evidence type="ECO:0000256" key="4">
    <source>
        <dbReference type="ARBA" id="ARBA00022801"/>
    </source>
</evidence>
<dbReference type="Pfam" id="PF13091">
    <property type="entry name" value="PLDc_2"/>
    <property type="match status" value="1"/>
</dbReference>
<feature type="domain" description="PLD phosphodiesterase" evidence="9">
    <location>
        <begin position="812"/>
        <end position="839"/>
    </location>
</feature>
<keyword evidence="3" id="KW-0677">Repeat</keyword>
<evidence type="ECO:0000256" key="5">
    <source>
        <dbReference type="ARBA" id="ARBA00022963"/>
    </source>
</evidence>
<feature type="compositionally biased region" description="Polar residues" evidence="8">
    <location>
        <begin position="99"/>
        <end position="112"/>
    </location>
</feature>
<feature type="region of interest" description="Disordered" evidence="8">
    <location>
        <begin position="858"/>
        <end position="886"/>
    </location>
</feature>
<dbReference type="InterPro" id="IPR015679">
    <property type="entry name" value="PLipase_D_fam"/>
</dbReference>
<feature type="region of interest" description="Disordered" evidence="8">
    <location>
        <begin position="1620"/>
        <end position="1642"/>
    </location>
</feature>
<dbReference type="InterPro" id="IPR001736">
    <property type="entry name" value="PLipase_D/transphosphatidylase"/>
</dbReference>
<evidence type="ECO:0000259" key="9">
    <source>
        <dbReference type="PROSITE" id="PS50035"/>
    </source>
</evidence>
<dbReference type="EMBL" id="SELW01000684">
    <property type="protein sequence ID" value="TID12980.1"/>
    <property type="molecule type" value="Genomic_DNA"/>
</dbReference>
<feature type="region of interest" description="Disordered" evidence="8">
    <location>
        <begin position="1"/>
        <end position="46"/>
    </location>
</feature>
<keyword evidence="11" id="KW-1185">Reference proteome</keyword>
<feature type="compositionally biased region" description="Acidic residues" evidence="8">
    <location>
        <begin position="1626"/>
        <end position="1635"/>
    </location>
</feature>
<evidence type="ECO:0000256" key="6">
    <source>
        <dbReference type="ARBA" id="ARBA00023098"/>
    </source>
</evidence>
<dbReference type="GO" id="GO:0006654">
    <property type="term" value="P:phosphatidic acid biosynthetic process"/>
    <property type="evidence" value="ECO:0007669"/>
    <property type="project" value="InterPro"/>
</dbReference>
<dbReference type="InterPro" id="IPR001849">
    <property type="entry name" value="PH_domain"/>
</dbReference>
<comment type="caution">
    <text evidence="10">The sequence shown here is derived from an EMBL/GenBank/DDBJ whole genome shotgun (WGS) entry which is preliminary data.</text>
</comment>
<keyword evidence="6" id="KW-0443">Lipid metabolism</keyword>
<evidence type="ECO:0000256" key="1">
    <source>
        <dbReference type="ARBA" id="ARBA00000798"/>
    </source>
</evidence>
<feature type="domain" description="PLD phosphodiesterase" evidence="9">
    <location>
        <begin position="1146"/>
        <end position="1173"/>
    </location>
</feature>
<dbReference type="PIRSF" id="PIRSF009376">
    <property type="entry name" value="Phospholipase_D_euk"/>
    <property type="match status" value="1"/>
</dbReference>
<evidence type="ECO:0000256" key="7">
    <source>
        <dbReference type="PIRNR" id="PIRNR009376"/>
    </source>
</evidence>
<dbReference type="OrthoDB" id="14911at2759"/>
<dbReference type="PANTHER" id="PTHR18896">
    <property type="entry name" value="PHOSPHOLIPASE D"/>
    <property type="match status" value="1"/>
</dbReference>
<feature type="compositionally biased region" description="Polar residues" evidence="8">
    <location>
        <begin position="866"/>
        <end position="886"/>
    </location>
</feature>
<dbReference type="Proteomes" id="UP000307173">
    <property type="component" value="Unassembled WGS sequence"/>
</dbReference>
<organism evidence="10 11">
    <name type="scientific">Pichia inconspicua</name>
    <dbReference type="NCBI Taxonomy" id="52247"/>
    <lineage>
        <taxon>Eukaryota</taxon>
        <taxon>Fungi</taxon>
        <taxon>Dikarya</taxon>
        <taxon>Ascomycota</taxon>
        <taxon>Saccharomycotina</taxon>
        <taxon>Pichiomycetes</taxon>
        <taxon>Pichiales</taxon>
        <taxon>Pichiaceae</taxon>
        <taxon>Pichia</taxon>
    </lineage>
</organism>
<reference evidence="10 11" key="1">
    <citation type="journal article" date="2019" name="Front. Genet.">
        <title>Whole-Genome Sequencing of the Opportunistic Yeast Pathogen Candida inconspicua Uncovers Its Hybrid Origin.</title>
        <authorList>
            <person name="Mixao V."/>
            <person name="Hansen A.P."/>
            <person name="Saus E."/>
            <person name="Boekhout T."/>
            <person name="Lass-Florl C."/>
            <person name="Gabaldon T."/>
        </authorList>
    </citation>
    <scope>NUCLEOTIDE SEQUENCE [LARGE SCALE GENOMIC DNA]</scope>
    <source>
        <strain evidence="10 11">CBS 180</strain>
    </source>
</reference>
<dbReference type="GO" id="GO:0035556">
    <property type="term" value="P:intracellular signal transduction"/>
    <property type="evidence" value="ECO:0007669"/>
    <property type="project" value="InterPro"/>
</dbReference>
<dbReference type="SMART" id="SM00233">
    <property type="entry name" value="PH"/>
    <property type="match status" value="1"/>
</dbReference>
<sequence>MELGKTQNEQPSPNVTNSRSSSAAISAESANYYDANDSLEESDSSETRDYLMAKRIHDAEVINNRPNLNPLLTPFFYFDGTTSVSDGLKQAASGLLKSLTKSHTPEENGNTETSDKERMKSIKSKIHKLEASNSKHHAALNALHEQSESLKNIKHSFELGERIDVEQKSNEKENVLLKKVNHHSEPLTLPSRNSTWRHSNKHHFSDTNALRLVHSNLSSNFDIEEIEPQDALDSRNNIKTAKYVDTFLLGIPDILCLTSSFLKDENGLKKGPLIIPLLSLYITDITNDVYISSSSQAQKIEIFSDNMDLKDFNRDDLLKVATFAKNRIFKLHLEYGVGNYVLRWDIERDAKSLLNLHKKLLKRNTKERIERLKRKDTDLPKFPVLPTHFAKFRGLFKGDREILVNNYDEPNLPLERQNSQQGSVTESVQSVAHTLTKLSTNAFNSFKKKDKVSKIDKEKEKEKEKEKQLLILHERVHLNRKYKEDMQQYFDKLFENITMKDQSQKLLQFLELSPLSLLLTNEIYRKRKEGFMFIVSSAAKQGWRVGHFKFQDFGEMIKRHTSKWCILGDSCIIYTSDILSTTPEEVFLIDSKIELTIQGLKNSQFNINKDNEDMDRFNLGNENTMQNDNDDNDYDNDYPKSILRNAKSYPTIKLTNSERTIKLLAKNPKVTVHWAASLRKIINDTEWANPHRFDSFAPVRTDAYAQWFVDARDYWYAASSAIEMAKDVIYIHDWWLSPELYLRRPANGNQDWRIDRLLEKKAKQGVKIFVIIYRNVGNTVVTDSMYTKHSLLDLHENIYVLRSPNQIMQNVFFWAHHEKLLIIDHTVCFLGGIDLCFGRYDTPDHVLVDDSTYPFDSHVSKKNHDNSANSDVSMKPPNTSDSGVSSENINDFQSEFQVFSGKDYSNPRIKDFYELTVPHEDMYDRNVVPRMPWHDVHMVTSGQVARDLSRHFIQRWNYLLRQKRPSRPTPLLIPPRPFTDEELKRLDLKGTCEIQLLRSSCDWSLGLQQHEQSIQNAYIKCIEQSEHFIYIENQFFITSCTVDNTVVKNEIGDALVDRIITAHKNGEVWKAVIVIPLMPGFEANVDTKEGGSVRLIMQCQYMSISMGETSIFARLRRVGIRPEDYITFYSLRKWGLIGPNKTLTTEQLYIHAKTMIVDDRIAIIGSANINERSMRGTRDSEVCAIVRDKDMVESTMDGKPYLVGQFAHTLRMRLMREHLGVDVDLLDMVERRFLQIENFCKTPEGIKASILSSNQGDQKLSAMVELGTRYLLGLTKGTKYFNNVGLSKQEELTQKMMKTFTEIHIKSNDQKLDEHFSFSFNHRAGYENAGIRSAKNLSKDTRVKTEIHKNEVKGDYDGYNTKYFFEARMKVKKFLTEKVQQYKFDNVDCYPLPEFEDVEEILDQSSVNDLTPEEHDSLNKDRWILIKKLFYMAKLHTKMEKENGEKASSTSSPTDLTNAKAKKSVSIDNLRIDSKSRYNSPLSKVESAPPEIANTKSGRIGQPLIPLSKLSAEEIDDIDKNELPSPAFSFIDPYGFEDPLDIDFYEGTWMTYAIRNTVLFQMVFHVQPDDTVQTWRDYKDFEQLNKAFNHYQNEHGGNMSSGVSNDTGTQFGRDSWDSFQGGSALNDDDDDEEVEENRRRAERDSKLAELHRYLRNVGGLGMSIGAHGEYDQAAVYDYQSALKLMNLVQGHIVLFPTRWLQKEVEGSNWFYKADMIPPIQIYN</sequence>
<dbReference type="FunFam" id="3.30.870.10:FF:000011">
    <property type="entry name" value="Phospholipase"/>
    <property type="match status" value="1"/>
</dbReference>
<feature type="compositionally biased region" description="Polar residues" evidence="8">
    <location>
        <begin position="1"/>
        <end position="17"/>
    </location>
</feature>
<accession>A0A4T0WUD6</accession>
<dbReference type="GO" id="GO:0004630">
    <property type="term" value="F:phospholipase D activity"/>
    <property type="evidence" value="ECO:0007669"/>
    <property type="project" value="UniProtKB-UniRule"/>
</dbReference>